<accession>A0A5B7DXR4</accession>
<proteinExistence type="predicted"/>
<dbReference type="AlphaFoldDB" id="A0A5B7DXR4"/>
<sequence length="284" mass="30633">MSPVLASPFKSPIAVLAKIKQWSSSRRCHRDDPVPTASPIHAQNVLQQSDSADMHCSDPCSTPQLNRSYVVTTPDSGVHTGPLLPRLSGAGSPSSVLQGSSPIPITGNTPTSNHSGRLRAIKEALNWSKLVFSKDDHPYVTHKQEFQSQKLSCSSKDTHRPSVTSLASSAISFVTTTTTTLLSENSCSDSSEYGESWCLKLSDLDSPACLSPRSSGWRKLVSESEKFPSKPSSEVDEKSEGTLVNSEEYVVVDKLRQNVGSSEGKEASCSADFGIVQVMKVLFM</sequence>
<feature type="compositionally biased region" description="Polar residues" evidence="1">
    <location>
        <begin position="91"/>
        <end position="115"/>
    </location>
</feature>
<gene>
    <name evidence="2" type="ORF">E2C01_019247</name>
</gene>
<feature type="region of interest" description="Disordered" evidence="1">
    <location>
        <begin position="88"/>
        <end position="115"/>
    </location>
</feature>
<keyword evidence="3" id="KW-1185">Reference proteome</keyword>
<dbReference type="Proteomes" id="UP000324222">
    <property type="component" value="Unassembled WGS sequence"/>
</dbReference>
<evidence type="ECO:0000313" key="2">
    <source>
        <dbReference type="EMBL" id="MPC26115.1"/>
    </source>
</evidence>
<name>A0A5B7DXR4_PORTR</name>
<protein>
    <submittedName>
        <fullName evidence="2">Uncharacterized protein</fullName>
    </submittedName>
</protein>
<reference evidence="2 3" key="1">
    <citation type="submission" date="2019-05" db="EMBL/GenBank/DDBJ databases">
        <title>Another draft genome of Portunus trituberculatus and its Hox gene families provides insights of decapod evolution.</title>
        <authorList>
            <person name="Jeong J.-H."/>
            <person name="Song I."/>
            <person name="Kim S."/>
            <person name="Choi T."/>
            <person name="Kim D."/>
            <person name="Ryu S."/>
            <person name="Kim W."/>
        </authorList>
    </citation>
    <scope>NUCLEOTIDE SEQUENCE [LARGE SCALE GENOMIC DNA]</scope>
    <source>
        <tissue evidence="2">Muscle</tissue>
    </source>
</reference>
<dbReference type="EMBL" id="VSRR010001556">
    <property type="protein sequence ID" value="MPC26115.1"/>
    <property type="molecule type" value="Genomic_DNA"/>
</dbReference>
<comment type="caution">
    <text evidence="2">The sequence shown here is derived from an EMBL/GenBank/DDBJ whole genome shotgun (WGS) entry which is preliminary data.</text>
</comment>
<evidence type="ECO:0000256" key="1">
    <source>
        <dbReference type="SAM" id="MobiDB-lite"/>
    </source>
</evidence>
<evidence type="ECO:0000313" key="3">
    <source>
        <dbReference type="Proteomes" id="UP000324222"/>
    </source>
</evidence>
<organism evidence="2 3">
    <name type="scientific">Portunus trituberculatus</name>
    <name type="common">Swimming crab</name>
    <name type="synonym">Neptunus trituberculatus</name>
    <dbReference type="NCBI Taxonomy" id="210409"/>
    <lineage>
        <taxon>Eukaryota</taxon>
        <taxon>Metazoa</taxon>
        <taxon>Ecdysozoa</taxon>
        <taxon>Arthropoda</taxon>
        <taxon>Crustacea</taxon>
        <taxon>Multicrustacea</taxon>
        <taxon>Malacostraca</taxon>
        <taxon>Eumalacostraca</taxon>
        <taxon>Eucarida</taxon>
        <taxon>Decapoda</taxon>
        <taxon>Pleocyemata</taxon>
        <taxon>Brachyura</taxon>
        <taxon>Eubrachyura</taxon>
        <taxon>Portunoidea</taxon>
        <taxon>Portunidae</taxon>
        <taxon>Portuninae</taxon>
        <taxon>Portunus</taxon>
    </lineage>
</organism>